<accession>A0A0M6XMK4</accession>
<reference evidence="1 2" key="1">
    <citation type="submission" date="2015-07" db="EMBL/GenBank/DDBJ databases">
        <authorList>
            <person name="Noorani M."/>
        </authorList>
    </citation>
    <scope>NUCLEOTIDE SEQUENCE [LARGE SCALE GENOMIC DNA]</scope>
    <source>
        <strain evidence="1 2">CECT 5088</strain>
    </source>
</reference>
<evidence type="ECO:0000313" key="2">
    <source>
        <dbReference type="Proteomes" id="UP000048908"/>
    </source>
</evidence>
<gene>
    <name evidence="1" type="ORF">JAN5088_00199</name>
</gene>
<evidence type="ECO:0000313" key="1">
    <source>
        <dbReference type="EMBL" id="CTQ31441.1"/>
    </source>
</evidence>
<evidence type="ECO:0008006" key="3">
    <source>
        <dbReference type="Google" id="ProtNLM"/>
    </source>
</evidence>
<dbReference type="Pfam" id="PF09898">
    <property type="entry name" value="DUF2125"/>
    <property type="match status" value="1"/>
</dbReference>
<dbReference type="RefSeq" id="WP_055680930.1">
    <property type="nucleotide sequence ID" value="NZ_CXPG01000009.1"/>
</dbReference>
<proteinExistence type="predicted"/>
<dbReference type="Proteomes" id="UP000048908">
    <property type="component" value="Unassembled WGS sequence"/>
</dbReference>
<dbReference type="InterPro" id="IPR018666">
    <property type="entry name" value="DUF2125"/>
</dbReference>
<dbReference type="OrthoDB" id="7625707at2"/>
<protein>
    <recommendedName>
        <fullName evidence="3">DUF2125 domain-containing protein</fullName>
    </recommendedName>
</protein>
<dbReference type="EMBL" id="CXPG01000009">
    <property type="protein sequence ID" value="CTQ31441.1"/>
    <property type="molecule type" value="Genomic_DNA"/>
</dbReference>
<name>A0A0M6XMK4_9RHOB</name>
<dbReference type="STRING" id="282197.SAMN04488517_101218"/>
<keyword evidence="2" id="KW-1185">Reference proteome</keyword>
<dbReference type="AlphaFoldDB" id="A0A0M6XMK4"/>
<organism evidence="1 2">
    <name type="scientific">Jannaschia rubra</name>
    <dbReference type="NCBI Taxonomy" id="282197"/>
    <lineage>
        <taxon>Bacteria</taxon>
        <taxon>Pseudomonadati</taxon>
        <taxon>Pseudomonadota</taxon>
        <taxon>Alphaproteobacteria</taxon>
        <taxon>Rhodobacterales</taxon>
        <taxon>Roseobacteraceae</taxon>
        <taxon>Jannaschia</taxon>
    </lineage>
</organism>
<sequence length="322" mass="33417">MAKWLAILVAVAAVLWGGWWIVGSRALERGATGAIASARASGWDIAYGDLSVAGFPSRFDTTVTSPRVTTPDGAVGWAAPFVQIIALSYRPNKAILVAPHRMEVATPFAPFTITSEDLRASVTVTPSRRPVLDHATLVADRLSVTDGDFGATLRQGQVATRQAGSDRVHDLAVSLADIGLLPELRAQLDPGAALPDTIGAIDIDAQITLTEAPGVGRQPRPEALTLRRATVAWGDLRVKVTGDVIVASDGIPEGTLLLEVEGAATALRLAADLGVVPADCVPLIAAGLAGMTADDGRVTMDLTLAGGQMRLGAIPLGPLPRL</sequence>